<dbReference type="InterPro" id="IPR058519">
    <property type="entry name" value="DUF8206"/>
</dbReference>
<reference evidence="3 4" key="1">
    <citation type="submission" date="2015-09" db="EMBL/GenBank/DDBJ databases">
        <title>Draft genome of the scarab beetle Oryctes borbonicus.</title>
        <authorList>
            <person name="Meyer J.M."/>
            <person name="Markov G.V."/>
            <person name="Baskaran P."/>
            <person name="Herrmann M."/>
            <person name="Sommer R.J."/>
            <person name="Roedelsperger C."/>
        </authorList>
    </citation>
    <scope>NUCLEOTIDE SEQUENCE [LARGE SCALE GENOMIC DNA]</scope>
    <source>
        <strain evidence="3">OB123</strain>
        <tissue evidence="3">Whole animal</tissue>
    </source>
</reference>
<dbReference type="Proteomes" id="UP000051574">
    <property type="component" value="Unassembled WGS sequence"/>
</dbReference>
<evidence type="ECO:0000313" key="4">
    <source>
        <dbReference type="Proteomes" id="UP000051574"/>
    </source>
</evidence>
<evidence type="ECO:0000313" key="3">
    <source>
        <dbReference type="EMBL" id="KRT81130.1"/>
    </source>
</evidence>
<keyword evidence="1" id="KW-0175">Coiled coil</keyword>
<evidence type="ECO:0000256" key="1">
    <source>
        <dbReference type="SAM" id="Coils"/>
    </source>
</evidence>
<feature type="non-terminal residue" evidence="3">
    <location>
        <position position="220"/>
    </location>
</feature>
<keyword evidence="4" id="KW-1185">Reference proteome</keyword>
<protein>
    <recommendedName>
        <fullName evidence="2">DUF8206 domain-containing protein</fullName>
    </recommendedName>
</protein>
<dbReference type="AlphaFoldDB" id="A0A0T6B1B0"/>
<evidence type="ECO:0000259" key="2">
    <source>
        <dbReference type="Pfam" id="PF26633"/>
    </source>
</evidence>
<feature type="non-terminal residue" evidence="3">
    <location>
        <position position="1"/>
    </location>
</feature>
<dbReference type="OrthoDB" id="2386367at2759"/>
<comment type="caution">
    <text evidence="3">The sequence shown here is derived from an EMBL/GenBank/DDBJ whole genome shotgun (WGS) entry which is preliminary data.</text>
</comment>
<name>A0A0T6B1B0_9SCAR</name>
<gene>
    <name evidence="3" type="ORF">AMK59_5338</name>
</gene>
<dbReference type="EMBL" id="LJIG01016262">
    <property type="protein sequence ID" value="KRT81130.1"/>
    <property type="molecule type" value="Genomic_DNA"/>
</dbReference>
<dbReference type="Pfam" id="PF26633">
    <property type="entry name" value="DUF8206"/>
    <property type="match status" value="1"/>
</dbReference>
<feature type="domain" description="DUF8206" evidence="2">
    <location>
        <begin position="71"/>
        <end position="147"/>
    </location>
</feature>
<dbReference type="PANTHER" id="PTHR32046">
    <property type="entry name" value="G DOMAIN-CONTAINING PROTEIN"/>
    <property type="match status" value="1"/>
</dbReference>
<organism evidence="3 4">
    <name type="scientific">Oryctes borbonicus</name>
    <dbReference type="NCBI Taxonomy" id="1629725"/>
    <lineage>
        <taxon>Eukaryota</taxon>
        <taxon>Metazoa</taxon>
        <taxon>Ecdysozoa</taxon>
        <taxon>Arthropoda</taxon>
        <taxon>Hexapoda</taxon>
        <taxon>Insecta</taxon>
        <taxon>Pterygota</taxon>
        <taxon>Neoptera</taxon>
        <taxon>Endopterygota</taxon>
        <taxon>Coleoptera</taxon>
        <taxon>Polyphaga</taxon>
        <taxon>Scarabaeiformia</taxon>
        <taxon>Scarabaeidae</taxon>
        <taxon>Dynastinae</taxon>
        <taxon>Oryctes</taxon>
    </lineage>
</organism>
<feature type="coiled-coil region" evidence="1">
    <location>
        <begin position="29"/>
        <end position="59"/>
    </location>
</feature>
<proteinExistence type="predicted"/>
<accession>A0A0T6B1B0</accession>
<sequence>TPHKVKDTVSVNEARRTILQLSQPLADIADLINDNIKTLERHNQAIQRDNLSIADLKKNLYVPVINLRCKELSQPTTVCAAKCCIEIYMVNNLKKYHYKQRCHDPCYLKNVPREHIGSPELVNCWAMSNRKCRICSCDYSSHMHIYYVSETYDDKIDNEGVKAQIKDREAALNETKKMVATIESRKTAYENEKNIIIKTMATFAHFLNRNAIAPYNDSYK</sequence>
<dbReference type="PANTHER" id="PTHR32046:SF11">
    <property type="entry name" value="IMMUNE-ASSOCIATED NUCLEOTIDE-BINDING PROTEIN 10-LIKE"/>
    <property type="match status" value="1"/>
</dbReference>